<evidence type="ECO:0000259" key="12">
    <source>
        <dbReference type="SMART" id="SM00642"/>
    </source>
</evidence>
<evidence type="ECO:0000313" key="13">
    <source>
        <dbReference type="EMBL" id="KAJ9654947.1"/>
    </source>
</evidence>
<comment type="caution">
    <text evidence="13">The sequence shown here is derived from an EMBL/GenBank/DDBJ whole genome shotgun (WGS) entry which is preliminary data.</text>
</comment>
<evidence type="ECO:0000256" key="8">
    <source>
        <dbReference type="ARBA" id="ARBA00023157"/>
    </source>
</evidence>
<evidence type="ECO:0000313" key="14">
    <source>
        <dbReference type="Proteomes" id="UP001172684"/>
    </source>
</evidence>
<evidence type="ECO:0000256" key="9">
    <source>
        <dbReference type="ARBA" id="ARBA00023180"/>
    </source>
</evidence>
<protein>
    <recommendedName>
        <fullName evidence="4">alpha-amylase</fullName>
        <ecNumber evidence="4">3.2.1.1</ecNumber>
    </recommendedName>
</protein>
<evidence type="ECO:0000256" key="4">
    <source>
        <dbReference type="ARBA" id="ARBA00012595"/>
    </source>
</evidence>
<evidence type="ECO:0000256" key="3">
    <source>
        <dbReference type="ARBA" id="ARBA00008061"/>
    </source>
</evidence>
<evidence type="ECO:0000256" key="1">
    <source>
        <dbReference type="ARBA" id="ARBA00000548"/>
    </source>
</evidence>
<keyword evidence="7" id="KW-0106">Calcium</keyword>
<dbReference type="InterPro" id="IPR013780">
    <property type="entry name" value="Glyco_hydro_b"/>
</dbReference>
<dbReference type="SMART" id="SM00642">
    <property type="entry name" value="Aamy"/>
    <property type="match status" value="1"/>
</dbReference>
<dbReference type="EMBL" id="JAPDRL010000203">
    <property type="protein sequence ID" value="KAJ9654947.1"/>
    <property type="molecule type" value="Genomic_DNA"/>
</dbReference>
<proteinExistence type="inferred from homology"/>
<keyword evidence="14" id="KW-1185">Reference proteome</keyword>
<feature type="domain" description="Glycosyl hydrolase family 13 catalytic" evidence="12">
    <location>
        <begin position="2"/>
        <end position="260"/>
    </location>
</feature>
<dbReference type="EC" id="3.2.1.1" evidence="4"/>
<comment type="similarity">
    <text evidence="3">Belongs to the glycosyl hydrolase 13 family.</text>
</comment>
<evidence type="ECO:0000256" key="10">
    <source>
        <dbReference type="ARBA" id="ARBA00023277"/>
    </source>
</evidence>
<organism evidence="13 14">
    <name type="scientific">Coniosporium apollinis</name>
    <dbReference type="NCBI Taxonomy" id="61459"/>
    <lineage>
        <taxon>Eukaryota</taxon>
        <taxon>Fungi</taxon>
        <taxon>Dikarya</taxon>
        <taxon>Ascomycota</taxon>
        <taxon>Pezizomycotina</taxon>
        <taxon>Dothideomycetes</taxon>
        <taxon>Dothideomycetes incertae sedis</taxon>
        <taxon>Coniosporium</taxon>
    </lineage>
</organism>
<evidence type="ECO:0000256" key="6">
    <source>
        <dbReference type="ARBA" id="ARBA00022801"/>
    </source>
</evidence>
<keyword evidence="5" id="KW-0479">Metal-binding</keyword>
<dbReference type="PANTHER" id="PTHR10357">
    <property type="entry name" value="ALPHA-AMYLASE FAMILY MEMBER"/>
    <property type="match status" value="1"/>
</dbReference>
<dbReference type="PANTHER" id="PTHR10357:SF218">
    <property type="entry name" value="ALPHA-AMYLASE"/>
    <property type="match status" value="1"/>
</dbReference>
<keyword evidence="8" id="KW-1015">Disulfide bond</keyword>
<accession>A0ABQ9NK36</accession>
<dbReference type="Gene3D" id="3.20.20.80">
    <property type="entry name" value="Glycosidases"/>
    <property type="match status" value="1"/>
</dbReference>
<evidence type="ECO:0000256" key="7">
    <source>
        <dbReference type="ARBA" id="ARBA00022837"/>
    </source>
</evidence>
<dbReference type="InterPro" id="IPR015340">
    <property type="entry name" value="A_amylase_C_dom"/>
</dbReference>
<dbReference type="InterPro" id="IPR006047">
    <property type="entry name" value="GH13_cat_dom"/>
</dbReference>
<keyword evidence="10" id="KW-0119">Carbohydrate metabolism</keyword>
<evidence type="ECO:0000256" key="11">
    <source>
        <dbReference type="ARBA" id="ARBA00023295"/>
    </source>
</evidence>
<dbReference type="Pfam" id="PF09260">
    <property type="entry name" value="A_amylase_dom_C"/>
    <property type="match status" value="1"/>
</dbReference>
<dbReference type="PIRSF" id="PIRSF001024">
    <property type="entry name" value="Alph-amyl_fung"/>
    <property type="match status" value="1"/>
</dbReference>
<dbReference type="SUPFAM" id="SSF51011">
    <property type="entry name" value="Glycosyl hydrolase domain"/>
    <property type="match status" value="1"/>
</dbReference>
<dbReference type="InterPro" id="IPR013777">
    <property type="entry name" value="A-amylase-like"/>
</dbReference>
<dbReference type="SUPFAM" id="SSF51445">
    <property type="entry name" value="(Trans)glycosidases"/>
    <property type="match status" value="1"/>
</dbReference>
<evidence type="ECO:0000256" key="5">
    <source>
        <dbReference type="ARBA" id="ARBA00022723"/>
    </source>
</evidence>
<reference evidence="13" key="1">
    <citation type="submission" date="2022-10" db="EMBL/GenBank/DDBJ databases">
        <title>Culturing micro-colonial fungi from biological soil crusts in the Mojave desert and describing Neophaeococcomyces mojavensis, and introducing the new genera and species Taxawa tesnikishii.</title>
        <authorList>
            <person name="Kurbessoian T."/>
            <person name="Stajich J.E."/>
        </authorList>
    </citation>
    <scope>NUCLEOTIDE SEQUENCE</scope>
    <source>
        <strain evidence="13">TK_1</strain>
    </source>
</reference>
<keyword evidence="11" id="KW-0326">Glycosidase</keyword>
<dbReference type="Gene3D" id="2.60.40.1180">
    <property type="entry name" value="Golgi alpha-mannosidase II"/>
    <property type="match status" value="1"/>
</dbReference>
<dbReference type="InterPro" id="IPR017853">
    <property type="entry name" value="GH"/>
</dbReference>
<sequence length="419" mass="46709">MYLMLDVVVNHFAWAGNGTTVDYSMFNPFNSEDYFHPFKLLSKDDPGNHTAAQMYWLGDDVLSLPDVRTEDPKVAQMYYSWIESLVSNYSVDGLRIDTVLNVDPQFFPGFNKAAGVFCTGEVYNGDPASACPLQENLDSIINFPIYFYLVRAFNSTSGNITALVNQMENVQQECRDIHVLTTFSENHDLPRFASYTRDMSLAQNVITYNILADGIPIIYYGQEQHFSGAFNPVNREAEWLTEYNTDAPFYKLIASLNEIRTHAFQAADTYATYVGLTIYHDEHTMVMRKGFDGSQVITVLTNKGEDSDDQTLNVKNSGFKGGEKVMEVLTCKEQKTHSDASINVKIHKGLPGVFYPSAGLEGSNICQMGSPSSSSGSESSLSDKPSLAISSIRTFSQGSNPAFIIGFLSLWIPLILQWI</sequence>
<keyword evidence="6" id="KW-0378">Hydrolase</keyword>
<gene>
    <name evidence="13" type="ORF">H2201_008909</name>
</gene>
<keyword evidence="9" id="KW-0325">Glycoprotein</keyword>
<comment type="cofactor">
    <cofactor evidence="2">
        <name>Ca(2+)</name>
        <dbReference type="ChEBI" id="CHEBI:29108"/>
    </cofactor>
</comment>
<name>A0ABQ9NK36_9PEZI</name>
<comment type="catalytic activity">
    <reaction evidence="1">
        <text>Endohydrolysis of (1-&gt;4)-alpha-D-glucosidic linkages in polysaccharides containing three or more (1-&gt;4)-alpha-linked D-glucose units.</text>
        <dbReference type="EC" id="3.2.1.1"/>
    </reaction>
</comment>
<dbReference type="Proteomes" id="UP001172684">
    <property type="component" value="Unassembled WGS sequence"/>
</dbReference>
<evidence type="ECO:0000256" key="2">
    <source>
        <dbReference type="ARBA" id="ARBA00001913"/>
    </source>
</evidence>